<dbReference type="Proteomes" id="UP000317648">
    <property type="component" value="Chromosome"/>
</dbReference>
<reference evidence="1 2" key="1">
    <citation type="submission" date="2019-02" db="EMBL/GenBank/DDBJ databases">
        <title>Deep-cultivation of Planctomycetes and their phenomic and genomic characterization uncovers novel biology.</title>
        <authorList>
            <person name="Wiegand S."/>
            <person name="Jogler M."/>
            <person name="Boedeker C."/>
            <person name="Pinto D."/>
            <person name="Vollmers J."/>
            <person name="Rivas-Marin E."/>
            <person name="Kohn T."/>
            <person name="Peeters S.H."/>
            <person name="Heuer A."/>
            <person name="Rast P."/>
            <person name="Oberbeckmann S."/>
            <person name="Bunk B."/>
            <person name="Jeske O."/>
            <person name="Meyerdierks A."/>
            <person name="Storesund J.E."/>
            <person name="Kallscheuer N."/>
            <person name="Luecker S."/>
            <person name="Lage O.M."/>
            <person name="Pohl T."/>
            <person name="Merkel B.J."/>
            <person name="Hornburger P."/>
            <person name="Mueller R.-W."/>
            <person name="Bruemmer F."/>
            <person name="Labrenz M."/>
            <person name="Spormann A.M."/>
            <person name="Op den Camp H."/>
            <person name="Overmann J."/>
            <person name="Amann R."/>
            <person name="Jetten M.S.M."/>
            <person name="Mascher T."/>
            <person name="Medema M.H."/>
            <person name="Devos D.P."/>
            <person name="Kaster A.-K."/>
            <person name="Ovreas L."/>
            <person name="Rohde M."/>
            <person name="Galperin M.Y."/>
            <person name="Jogler C."/>
        </authorList>
    </citation>
    <scope>NUCLEOTIDE SEQUENCE [LARGE SCALE GENOMIC DNA]</scope>
    <source>
        <strain evidence="1 2">Pla85_3_4</strain>
    </source>
</reference>
<dbReference type="InterPro" id="IPR001611">
    <property type="entry name" value="Leu-rich_rpt"/>
</dbReference>
<dbReference type="Pfam" id="PF13516">
    <property type="entry name" value="LRR_6"/>
    <property type="match status" value="1"/>
</dbReference>
<organism evidence="1 2">
    <name type="scientific">Lignipirellula cremea</name>
    <dbReference type="NCBI Taxonomy" id="2528010"/>
    <lineage>
        <taxon>Bacteria</taxon>
        <taxon>Pseudomonadati</taxon>
        <taxon>Planctomycetota</taxon>
        <taxon>Planctomycetia</taxon>
        <taxon>Pirellulales</taxon>
        <taxon>Pirellulaceae</taxon>
        <taxon>Lignipirellula</taxon>
    </lineage>
</organism>
<dbReference type="PROSITE" id="PS51257">
    <property type="entry name" value="PROKAR_LIPOPROTEIN"/>
    <property type="match status" value="1"/>
</dbReference>
<dbReference type="EMBL" id="CP036433">
    <property type="protein sequence ID" value="QDU97523.1"/>
    <property type="molecule type" value="Genomic_DNA"/>
</dbReference>
<keyword evidence="2" id="KW-1185">Reference proteome</keyword>
<dbReference type="KEGG" id="lcre:Pla8534_53710"/>
<dbReference type="InterPro" id="IPR032675">
    <property type="entry name" value="LRR_dom_sf"/>
</dbReference>
<dbReference type="RefSeq" id="WP_145056291.1">
    <property type="nucleotide sequence ID" value="NZ_CP036433.1"/>
</dbReference>
<name>A0A518E0B7_9BACT</name>
<dbReference type="OrthoDB" id="289865at2"/>
<sequence length="424" mass="47394">MTCPRPRVGLGLMAVLLFLATGCGKSEQELAREARDARVIAEVRGRGGETWLCEPGDGVSDWRYIGAVTAIRFHGCDLWETNLADILPADTIESVDFSRCVLGDHHARQLANLPHLRHVYLDDTDVTDEAVRLLCQLPELDLLSLRHCQITDAAAVHLAQAKKLTTLNLETTHVTAAGMAPLTQKLSSARWSTVPSEAIRKSLLRLTRAGFYTAENLIKVRQDGEPLRFYILWRKNCEENPRVMDDLQTLSQAGLLHLRMLNMGFPVFPAGHIDALAELEIQDHDPRTMLFYQTPAEAESSFLQLGSVEKLTLVGSPESGPLLQDLLRFNGLREVSLTRQTIDPHLWRRLTGELNLKSVEFYACTFENIAAFEAVDSIDIQFEKCRADQTTLLLRLAPGAQIDEPAKEQPIRYLKVDPGAPRND</sequence>
<evidence type="ECO:0000313" key="2">
    <source>
        <dbReference type="Proteomes" id="UP000317648"/>
    </source>
</evidence>
<evidence type="ECO:0000313" key="1">
    <source>
        <dbReference type="EMBL" id="QDU97523.1"/>
    </source>
</evidence>
<proteinExistence type="predicted"/>
<dbReference type="AlphaFoldDB" id="A0A518E0B7"/>
<accession>A0A518E0B7</accession>
<dbReference type="Gene3D" id="3.80.10.10">
    <property type="entry name" value="Ribonuclease Inhibitor"/>
    <property type="match status" value="1"/>
</dbReference>
<dbReference type="SUPFAM" id="SSF52047">
    <property type="entry name" value="RNI-like"/>
    <property type="match status" value="1"/>
</dbReference>
<protein>
    <submittedName>
        <fullName evidence="1">Leucine Rich repeats (2 copies)</fullName>
    </submittedName>
</protein>
<gene>
    <name evidence="1" type="ORF">Pla8534_53710</name>
</gene>